<feature type="transmembrane region" description="Helical" evidence="11">
    <location>
        <begin position="347"/>
        <end position="367"/>
    </location>
</feature>
<organism evidence="13 14">
    <name type="scientific">Kitasatospora kifunensis</name>
    <name type="common">Streptomyces kifunensis</name>
    <dbReference type="NCBI Taxonomy" id="58351"/>
    <lineage>
        <taxon>Bacteria</taxon>
        <taxon>Bacillati</taxon>
        <taxon>Actinomycetota</taxon>
        <taxon>Actinomycetes</taxon>
        <taxon>Kitasatosporales</taxon>
        <taxon>Streptomycetaceae</taxon>
        <taxon>Kitasatospora</taxon>
    </lineage>
</organism>
<evidence type="ECO:0000256" key="5">
    <source>
        <dbReference type="ARBA" id="ARBA00022679"/>
    </source>
</evidence>
<keyword evidence="9 11" id="KW-0472">Membrane</keyword>
<keyword evidence="14" id="KW-1185">Reference proteome</keyword>
<evidence type="ECO:0000256" key="4">
    <source>
        <dbReference type="ARBA" id="ARBA00022676"/>
    </source>
</evidence>
<dbReference type="EMBL" id="JACHJV010000001">
    <property type="protein sequence ID" value="MBB4925278.1"/>
    <property type="molecule type" value="Genomic_DNA"/>
</dbReference>
<evidence type="ECO:0000259" key="12">
    <source>
        <dbReference type="Pfam" id="PF13231"/>
    </source>
</evidence>
<evidence type="ECO:0000256" key="8">
    <source>
        <dbReference type="ARBA" id="ARBA00022989"/>
    </source>
</evidence>
<feature type="transmembrane region" description="Helical" evidence="11">
    <location>
        <begin position="164"/>
        <end position="185"/>
    </location>
</feature>
<keyword evidence="6 11" id="KW-0812">Transmembrane</keyword>
<proteinExistence type="predicted"/>
<feature type="transmembrane region" description="Helical" evidence="11">
    <location>
        <begin position="123"/>
        <end position="152"/>
    </location>
</feature>
<feature type="transmembrane region" description="Helical" evidence="11">
    <location>
        <begin position="42"/>
        <end position="62"/>
    </location>
</feature>
<dbReference type="GO" id="GO:0004376">
    <property type="term" value="F:GPI mannosyltransferase activity"/>
    <property type="evidence" value="ECO:0007669"/>
    <property type="project" value="InterPro"/>
</dbReference>
<sequence>MAPQLMDKATAEPTAERGGARGGAARLGTALLRSLRWAAPALLGYLVVRAIGIAVLLDWHVVYKQVTVESGRSGLYSLAKLWDAIWYQKIAQHGYAGTPATPGPIAPYQPYAFFPVYPMMVRVFWWVLPLPIYYAALVAAWVSSLAAAWGIFAVADKLYGRRTGVIAAVLWGVTPYAVVESMAYSELPFCALAAWTMYAAITRRWVLAGVLSTLAGLTRPTGAAVAAAVGIGAAWVLLSQWWQERRGTLRAEDRIAWWRLVLGAGIAPLGFVGFIAWVGYVKGSATGYFDVQKAWDSHFDFGKSTWESFHHMVTTQGGVWLPDPMVAATLLVSVVLLVVSILQRQPLVLIVFSAVTLVLALGDAAYFNSRARFLLPAFGLLLPVAAGLARSKTRGLAATVLTSAALCSAVYGGYVVFVYPNSP</sequence>
<keyword evidence="5" id="KW-0808">Transferase</keyword>
<evidence type="ECO:0000256" key="10">
    <source>
        <dbReference type="SAM" id="MobiDB-lite"/>
    </source>
</evidence>
<evidence type="ECO:0000256" key="3">
    <source>
        <dbReference type="ARBA" id="ARBA00022502"/>
    </source>
</evidence>
<reference evidence="13 14" key="1">
    <citation type="submission" date="2020-08" db="EMBL/GenBank/DDBJ databases">
        <title>Sequencing the genomes of 1000 actinobacteria strains.</title>
        <authorList>
            <person name="Klenk H.-P."/>
        </authorList>
    </citation>
    <scope>NUCLEOTIDE SEQUENCE [LARGE SCALE GENOMIC DNA]</scope>
    <source>
        <strain evidence="13 14">DSM 41654</strain>
    </source>
</reference>
<keyword evidence="7" id="KW-0256">Endoplasmic reticulum</keyword>
<evidence type="ECO:0000256" key="1">
    <source>
        <dbReference type="ARBA" id="ARBA00004477"/>
    </source>
</evidence>
<evidence type="ECO:0000313" key="13">
    <source>
        <dbReference type="EMBL" id="MBB4925278.1"/>
    </source>
</evidence>
<dbReference type="InterPro" id="IPR038731">
    <property type="entry name" value="RgtA/B/C-like"/>
</dbReference>
<evidence type="ECO:0000256" key="6">
    <source>
        <dbReference type="ARBA" id="ARBA00022692"/>
    </source>
</evidence>
<evidence type="ECO:0000256" key="2">
    <source>
        <dbReference type="ARBA" id="ARBA00004687"/>
    </source>
</evidence>
<gene>
    <name evidence="13" type="ORF">FHR34_004271</name>
</gene>
<comment type="caution">
    <text evidence="13">The sequence shown here is derived from an EMBL/GenBank/DDBJ whole genome shotgun (WGS) entry which is preliminary data.</text>
</comment>
<dbReference type="AlphaFoldDB" id="A0A7W7R4G9"/>
<evidence type="ECO:0000256" key="11">
    <source>
        <dbReference type="SAM" id="Phobius"/>
    </source>
</evidence>
<dbReference type="Pfam" id="PF13231">
    <property type="entry name" value="PMT_2"/>
    <property type="match status" value="1"/>
</dbReference>
<dbReference type="InterPro" id="IPR007315">
    <property type="entry name" value="PIG-V/Gpi18"/>
</dbReference>
<feature type="domain" description="Glycosyltransferase RgtA/B/C/D-like" evidence="12">
    <location>
        <begin position="135"/>
        <end position="242"/>
    </location>
</feature>
<feature type="transmembrane region" description="Helical" evidence="11">
    <location>
        <begin position="396"/>
        <end position="419"/>
    </location>
</feature>
<name>A0A7W7R4G9_KITKI</name>
<evidence type="ECO:0000256" key="9">
    <source>
        <dbReference type="ARBA" id="ARBA00023136"/>
    </source>
</evidence>
<feature type="transmembrane region" description="Helical" evidence="11">
    <location>
        <begin position="258"/>
        <end position="280"/>
    </location>
</feature>
<dbReference type="RefSeq" id="WP_184937352.1">
    <property type="nucleotide sequence ID" value="NZ_JACHJV010000001.1"/>
</dbReference>
<keyword evidence="8 11" id="KW-1133">Transmembrane helix</keyword>
<comment type="subcellular location">
    <subcellularLocation>
        <location evidence="1">Endoplasmic reticulum membrane</location>
        <topology evidence="1">Multi-pass membrane protein</topology>
    </subcellularLocation>
</comment>
<evidence type="ECO:0000313" key="14">
    <source>
        <dbReference type="Proteomes" id="UP000540506"/>
    </source>
</evidence>
<accession>A0A7W7R4G9</accession>
<feature type="transmembrane region" description="Helical" evidence="11">
    <location>
        <begin position="205"/>
        <end position="238"/>
    </location>
</feature>
<dbReference type="GO" id="GO:0016020">
    <property type="term" value="C:membrane"/>
    <property type="evidence" value="ECO:0007669"/>
    <property type="project" value="GOC"/>
</dbReference>
<feature type="transmembrane region" description="Helical" evidence="11">
    <location>
        <begin position="325"/>
        <end position="342"/>
    </location>
</feature>
<keyword evidence="3" id="KW-0337">GPI-anchor biosynthesis</keyword>
<dbReference type="PANTHER" id="PTHR12468">
    <property type="entry name" value="GPI MANNOSYLTRANSFERASE 2"/>
    <property type="match status" value="1"/>
</dbReference>
<dbReference type="GO" id="GO:0000009">
    <property type="term" value="F:alpha-1,6-mannosyltransferase activity"/>
    <property type="evidence" value="ECO:0007669"/>
    <property type="project" value="InterPro"/>
</dbReference>
<protein>
    <submittedName>
        <fullName evidence="13">Heme exporter protein D</fullName>
    </submittedName>
</protein>
<keyword evidence="4" id="KW-0328">Glycosyltransferase</keyword>
<dbReference type="GO" id="GO:0006506">
    <property type="term" value="P:GPI anchor biosynthetic process"/>
    <property type="evidence" value="ECO:0007669"/>
    <property type="project" value="UniProtKB-UniPathway"/>
</dbReference>
<dbReference type="UniPathway" id="UPA00196"/>
<evidence type="ECO:0000256" key="7">
    <source>
        <dbReference type="ARBA" id="ARBA00022824"/>
    </source>
</evidence>
<feature type="region of interest" description="Disordered" evidence="10">
    <location>
        <begin position="1"/>
        <end position="21"/>
    </location>
</feature>
<dbReference type="PANTHER" id="PTHR12468:SF2">
    <property type="entry name" value="GPI MANNOSYLTRANSFERASE 2"/>
    <property type="match status" value="1"/>
</dbReference>
<feature type="transmembrane region" description="Helical" evidence="11">
    <location>
        <begin position="373"/>
        <end position="389"/>
    </location>
</feature>
<dbReference type="Proteomes" id="UP000540506">
    <property type="component" value="Unassembled WGS sequence"/>
</dbReference>
<comment type="pathway">
    <text evidence="2">Glycolipid biosynthesis; glycosylphosphatidylinositol-anchor biosynthesis.</text>
</comment>